<dbReference type="GO" id="GO:0016491">
    <property type="term" value="F:oxidoreductase activity"/>
    <property type="evidence" value="ECO:0007669"/>
    <property type="project" value="TreeGrafter"/>
</dbReference>
<dbReference type="EMBL" id="KZ502679">
    <property type="protein sequence ID" value="PKU74219.1"/>
    <property type="molecule type" value="Genomic_DNA"/>
</dbReference>
<dbReference type="Pfam" id="PF08240">
    <property type="entry name" value="ADH_N"/>
    <property type="match status" value="1"/>
</dbReference>
<sequence length="114" mass="12510">MEALVCREIGDPTVPLSDSSPIVLSRSHPVPELNSPTAVRVRIYATSLNFHNYLQILGKYQEKPPLPFIPGSDYSGIVESVGERVSRFRVGDKVCSMASLGSFAEFIVADEKDL</sequence>
<dbReference type="SUPFAM" id="SSF50129">
    <property type="entry name" value="GroES-like"/>
    <property type="match status" value="1"/>
</dbReference>
<dbReference type="PANTHER" id="PTHR43677">
    <property type="entry name" value="SHORT-CHAIN DEHYDROGENASE/REDUCTASE"/>
    <property type="match status" value="1"/>
</dbReference>
<keyword evidence="3" id="KW-1185">Reference proteome</keyword>
<reference evidence="2 3" key="1">
    <citation type="journal article" date="2016" name="Sci. Rep.">
        <title>The Dendrobium catenatum Lindl. genome sequence provides insights into polysaccharide synthase, floral development and adaptive evolution.</title>
        <authorList>
            <person name="Zhang G.Q."/>
            <person name="Xu Q."/>
            <person name="Bian C."/>
            <person name="Tsai W.C."/>
            <person name="Yeh C.M."/>
            <person name="Liu K.W."/>
            <person name="Yoshida K."/>
            <person name="Zhang L.S."/>
            <person name="Chang S.B."/>
            <person name="Chen F."/>
            <person name="Shi Y."/>
            <person name="Su Y.Y."/>
            <person name="Zhang Y.Q."/>
            <person name="Chen L.J."/>
            <person name="Yin Y."/>
            <person name="Lin M."/>
            <person name="Huang H."/>
            <person name="Deng H."/>
            <person name="Wang Z.W."/>
            <person name="Zhu S.L."/>
            <person name="Zhao X."/>
            <person name="Deng C."/>
            <person name="Niu S.C."/>
            <person name="Huang J."/>
            <person name="Wang M."/>
            <person name="Liu G.H."/>
            <person name="Yang H.J."/>
            <person name="Xiao X.J."/>
            <person name="Hsiao Y.Y."/>
            <person name="Wu W.L."/>
            <person name="Chen Y.Y."/>
            <person name="Mitsuda N."/>
            <person name="Ohme-Takagi M."/>
            <person name="Luo Y.B."/>
            <person name="Van de Peer Y."/>
            <person name="Liu Z.J."/>
        </authorList>
    </citation>
    <scope>NUCLEOTIDE SEQUENCE [LARGE SCALE GENOMIC DNA]</scope>
    <source>
        <tissue evidence="2">The whole plant</tissue>
    </source>
</reference>
<accession>A0A2I0WF03</accession>
<proteinExistence type="predicted"/>
<dbReference type="InterPro" id="IPR051397">
    <property type="entry name" value="Zn-ADH-like_protein"/>
</dbReference>
<name>A0A2I0WF03_9ASPA</name>
<reference evidence="2 3" key="2">
    <citation type="journal article" date="2017" name="Nature">
        <title>The Apostasia genome and the evolution of orchids.</title>
        <authorList>
            <person name="Zhang G.Q."/>
            <person name="Liu K.W."/>
            <person name="Li Z."/>
            <person name="Lohaus R."/>
            <person name="Hsiao Y.Y."/>
            <person name="Niu S.C."/>
            <person name="Wang J.Y."/>
            <person name="Lin Y.C."/>
            <person name="Xu Q."/>
            <person name="Chen L.J."/>
            <person name="Yoshida K."/>
            <person name="Fujiwara S."/>
            <person name="Wang Z.W."/>
            <person name="Zhang Y.Q."/>
            <person name="Mitsuda N."/>
            <person name="Wang M."/>
            <person name="Liu G.H."/>
            <person name="Pecoraro L."/>
            <person name="Huang H.X."/>
            <person name="Xiao X.J."/>
            <person name="Lin M."/>
            <person name="Wu X.Y."/>
            <person name="Wu W.L."/>
            <person name="Chen Y.Y."/>
            <person name="Chang S.B."/>
            <person name="Sakamoto S."/>
            <person name="Ohme-Takagi M."/>
            <person name="Yagi M."/>
            <person name="Zeng S.J."/>
            <person name="Shen C.Y."/>
            <person name="Yeh C.M."/>
            <person name="Luo Y.B."/>
            <person name="Tsai W.C."/>
            <person name="Van de Peer Y."/>
            <person name="Liu Z.J."/>
        </authorList>
    </citation>
    <scope>NUCLEOTIDE SEQUENCE [LARGE SCALE GENOMIC DNA]</scope>
    <source>
        <tissue evidence="2">The whole plant</tissue>
    </source>
</reference>
<dbReference type="InterPro" id="IPR011032">
    <property type="entry name" value="GroES-like_sf"/>
</dbReference>
<dbReference type="STRING" id="906689.A0A2I0WF03"/>
<dbReference type="PANTHER" id="PTHR43677:SF4">
    <property type="entry name" value="QUINONE OXIDOREDUCTASE-LIKE PROTEIN 2"/>
    <property type="match status" value="1"/>
</dbReference>
<dbReference type="Gene3D" id="3.90.180.10">
    <property type="entry name" value="Medium-chain alcohol dehydrogenases, catalytic domain"/>
    <property type="match status" value="1"/>
</dbReference>
<dbReference type="Proteomes" id="UP000233837">
    <property type="component" value="Unassembled WGS sequence"/>
</dbReference>
<evidence type="ECO:0000313" key="3">
    <source>
        <dbReference type="Proteomes" id="UP000233837"/>
    </source>
</evidence>
<gene>
    <name evidence="2" type="ORF">MA16_Dca021623</name>
</gene>
<evidence type="ECO:0000259" key="1">
    <source>
        <dbReference type="Pfam" id="PF08240"/>
    </source>
</evidence>
<dbReference type="AlphaFoldDB" id="A0A2I0WF03"/>
<feature type="domain" description="Alcohol dehydrogenase-like N-terminal" evidence="1">
    <location>
        <begin position="36"/>
        <end position="113"/>
    </location>
</feature>
<organism evidence="2 3">
    <name type="scientific">Dendrobium catenatum</name>
    <dbReference type="NCBI Taxonomy" id="906689"/>
    <lineage>
        <taxon>Eukaryota</taxon>
        <taxon>Viridiplantae</taxon>
        <taxon>Streptophyta</taxon>
        <taxon>Embryophyta</taxon>
        <taxon>Tracheophyta</taxon>
        <taxon>Spermatophyta</taxon>
        <taxon>Magnoliopsida</taxon>
        <taxon>Liliopsida</taxon>
        <taxon>Asparagales</taxon>
        <taxon>Orchidaceae</taxon>
        <taxon>Epidendroideae</taxon>
        <taxon>Malaxideae</taxon>
        <taxon>Dendrobiinae</taxon>
        <taxon>Dendrobium</taxon>
    </lineage>
</organism>
<dbReference type="InterPro" id="IPR013154">
    <property type="entry name" value="ADH-like_N"/>
</dbReference>
<evidence type="ECO:0000313" key="2">
    <source>
        <dbReference type="EMBL" id="PKU74219.1"/>
    </source>
</evidence>
<protein>
    <submittedName>
        <fullName evidence="2">Quinone-oxidoreductase like, chloroplastic</fullName>
    </submittedName>
</protein>